<gene>
    <name evidence="3" type="primary">rimP</name>
    <name evidence="6" type="ORF">AWW68_05015</name>
</gene>
<comment type="similarity">
    <text evidence="3">Belongs to the RimP family.</text>
</comment>
<dbReference type="Pfam" id="PF17384">
    <property type="entry name" value="DUF150_C"/>
    <property type="match status" value="1"/>
</dbReference>
<dbReference type="GO" id="GO:0006412">
    <property type="term" value="P:translation"/>
    <property type="evidence" value="ECO:0007669"/>
    <property type="project" value="TreeGrafter"/>
</dbReference>
<evidence type="ECO:0000256" key="1">
    <source>
        <dbReference type="ARBA" id="ARBA00022490"/>
    </source>
</evidence>
<comment type="caution">
    <text evidence="6">The sequence shown here is derived from an EMBL/GenBank/DDBJ whole genome shotgun (WGS) entry which is preliminary data.</text>
</comment>
<evidence type="ECO:0000313" key="6">
    <source>
        <dbReference type="EMBL" id="KYG78131.1"/>
    </source>
</evidence>
<dbReference type="Gene3D" id="3.30.300.70">
    <property type="entry name" value="RimP-like superfamily, N-terminal"/>
    <property type="match status" value="1"/>
</dbReference>
<evidence type="ECO:0000259" key="4">
    <source>
        <dbReference type="Pfam" id="PF02576"/>
    </source>
</evidence>
<proteinExistence type="inferred from homology"/>
<dbReference type="InterPro" id="IPR003728">
    <property type="entry name" value="Ribosome_maturation_RimP"/>
</dbReference>
<keyword evidence="2 3" id="KW-0690">Ribosome biogenesis</keyword>
<protein>
    <recommendedName>
        <fullName evidence="3">Ribosome maturation factor RimP</fullName>
    </recommendedName>
</protein>
<organism evidence="6 7">
    <name type="scientific">Roseivirga spongicola</name>
    <dbReference type="NCBI Taxonomy" id="333140"/>
    <lineage>
        <taxon>Bacteria</taxon>
        <taxon>Pseudomonadati</taxon>
        <taxon>Bacteroidota</taxon>
        <taxon>Cytophagia</taxon>
        <taxon>Cytophagales</taxon>
        <taxon>Roseivirgaceae</taxon>
        <taxon>Roseivirga</taxon>
    </lineage>
</organism>
<dbReference type="GO" id="GO:0000028">
    <property type="term" value="P:ribosomal small subunit assembly"/>
    <property type="evidence" value="ECO:0007669"/>
    <property type="project" value="TreeGrafter"/>
</dbReference>
<reference evidence="6 7" key="1">
    <citation type="submission" date="2016-01" db="EMBL/GenBank/DDBJ databases">
        <title>Genome sequencing of Roseivirga spongicola UST030701-084.</title>
        <authorList>
            <person name="Selvaratnam C."/>
            <person name="Thevarajoo S."/>
            <person name="Goh K.M."/>
            <person name="Ee R."/>
            <person name="Chan K.-G."/>
            <person name="Chong C.S."/>
        </authorList>
    </citation>
    <scope>NUCLEOTIDE SEQUENCE [LARGE SCALE GENOMIC DNA]</scope>
    <source>
        <strain evidence="6 7">UST030701-084</strain>
    </source>
</reference>
<evidence type="ECO:0000256" key="3">
    <source>
        <dbReference type="HAMAP-Rule" id="MF_01077"/>
    </source>
</evidence>
<dbReference type="PANTHER" id="PTHR33867:SF1">
    <property type="entry name" value="RIBOSOME MATURATION FACTOR RIMP"/>
    <property type="match status" value="1"/>
</dbReference>
<dbReference type="Gene3D" id="2.30.30.180">
    <property type="entry name" value="Ribosome maturation factor RimP, C-terminal domain"/>
    <property type="match status" value="1"/>
</dbReference>
<keyword evidence="7" id="KW-1185">Reference proteome</keyword>
<dbReference type="AlphaFoldDB" id="A0A150XHE9"/>
<comment type="function">
    <text evidence="3">Required for maturation of 30S ribosomal subunits.</text>
</comment>
<dbReference type="GO" id="GO:0005829">
    <property type="term" value="C:cytosol"/>
    <property type="evidence" value="ECO:0007669"/>
    <property type="project" value="TreeGrafter"/>
</dbReference>
<dbReference type="InterPro" id="IPR035956">
    <property type="entry name" value="RimP_N_sf"/>
</dbReference>
<dbReference type="InterPro" id="IPR028989">
    <property type="entry name" value="RimP_N"/>
</dbReference>
<dbReference type="EMBL" id="LRPC01000001">
    <property type="protein sequence ID" value="KYG78131.1"/>
    <property type="molecule type" value="Genomic_DNA"/>
</dbReference>
<dbReference type="OrthoDB" id="9789702at2"/>
<dbReference type="STRING" id="333140.AWW68_05015"/>
<dbReference type="InterPro" id="IPR028998">
    <property type="entry name" value="RimP_C"/>
</dbReference>
<evidence type="ECO:0000256" key="2">
    <source>
        <dbReference type="ARBA" id="ARBA00022517"/>
    </source>
</evidence>
<keyword evidence="1 3" id="KW-0963">Cytoplasm</keyword>
<dbReference type="Proteomes" id="UP000075606">
    <property type="component" value="Unassembled WGS sequence"/>
</dbReference>
<accession>A0A150XHE9</accession>
<dbReference type="CDD" id="cd01734">
    <property type="entry name" value="YlxS_C"/>
    <property type="match status" value="1"/>
</dbReference>
<dbReference type="PANTHER" id="PTHR33867">
    <property type="entry name" value="RIBOSOME MATURATION FACTOR RIMP"/>
    <property type="match status" value="1"/>
</dbReference>
<evidence type="ECO:0000313" key="7">
    <source>
        <dbReference type="Proteomes" id="UP000075606"/>
    </source>
</evidence>
<evidence type="ECO:0000259" key="5">
    <source>
        <dbReference type="Pfam" id="PF17384"/>
    </source>
</evidence>
<dbReference type="InterPro" id="IPR036847">
    <property type="entry name" value="RimP_C_sf"/>
</dbReference>
<dbReference type="SUPFAM" id="SSF75420">
    <property type="entry name" value="YhbC-like, N-terminal domain"/>
    <property type="match status" value="1"/>
</dbReference>
<sequence>MKELTESIKELAETHLEDDSFFIVDVISKGISGKTKILVLLDNDEGVNIDDCATLSRKLAEDIELEDLIDVAYVLEVSSPGLDHPLSSVRQYKKNVGRRLKVKLTSGAMLEGALNAVNEEAITLAAERKENKKKLIEEKEVPFSEIEKANVLVSFK</sequence>
<dbReference type="RefSeq" id="WP_068217258.1">
    <property type="nucleotide sequence ID" value="NZ_CP139724.1"/>
</dbReference>
<feature type="domain" description="Ribosome maturation factor RimP N-terminal" evidence="4">
    <location>
        <begin position="13"/>
        <end position="83"/>
    </location>
</feature>
<dbReference type="SUPFAM" id="SSF74942">
    <property type="entry name" value="YhbC-like, C-terminal domain"/>
    <property type="match status" value="1"/>
</dbReference>
<comment type="subcellular location">
    <subcellularLocation>
        <location evidence="3">Cytoplasm</location>
    </subcellularLocation>
</comment>
<dbReference type="HAMAP" id="MF_01077">
    <property type="entry name" value="RimP"/>
    <property type="match status" value="1"/>
</dbReference>
<name>A0A150XHE9_9BACT</name>
<dbReference type="Pfam" id="PF02576">
    <property type="entry name" value="RimP_N"/>
    <property type="match status" value="1"/>
</dbReference>
<feature type="domain" description="Ribosome maturation factor RimP C-terminal" evidence="5">
    <location>
        <begin position="86"/>
        <end position="155"/>
    </location>
</feature>